<evidence type="ECO:0000259" key="2">
    <source>
        <dbReference type="Pfam" id="PF00487"/>
    </source>
</evidence>
<accession>A0A915YHQ6</accession>
<reference evidence="3" key="1">
    <citation type="submission" date="2022-09" db="EMBL/GenBank/DDBJ databases">
        <title>Aureispira anguillicida sp. nov., isolated from Leptocephalus of Japanese eel Anguilla japonica.</title>
        <authorList>
            <person name="Yuasa K."/>
            <person name="Mekata T."/>
            <person name="Ikunari K."/>
        </authorList>
    </citation>
    <scope>NUCLEOTIDE SEQUENCE</scope>
    <source>
        <strain evidence="3">EL160426</strain>
    </source>
</reference>
<keyword evidence="1" id="KW-0472">Membrane</keyword>
<organism evidence="3 4">
    <name type="scientific">Aureispira anguillae</name>
    <dbReference type="NCBI Taxonomy" id="2864201"/>
    <lineage>
        <taxon>Bacteria</taxon>
        <taxon>Pseudomonadati</taxon>
        <taxon>Bacteroidota</taxon>
        <taxon>Saprospiria</taxon>
        <taxon>Saprospirales</taxon>
        <taxon>Saprospiraceae</taxon>
        <taxon>Aureispira</taxon>
    </lineage>
</organism>
<dbReference type="InterPro" id="IPR005804">
    <property type="entry name" value="FA_desaturase_dom"/>
</dbReference>
<dbReference type="AlphaFoldDB" id="A0A915YHQ6"/>
<name>A0A915YHQ6_9BACT</name>
<protein>
    <submittedName>
        <fullName evidence="3">Fatty acid desaturase</fullName>
    </submittedName>
</protein>
<feature type="transmembrane region" description="Helical" evidence="1">
    <location>
        <begin position="27"/>
        <end position="47"/>
    </location>
</feature>
<dbReference type="GO" id="GO:0016020">
    <property type="term" value="C:membrane"/>
    <property type="evidence" value="ECO:0007669"/>
    <property type="project" value="GOC"/>
</dbReference>
<dbReference type="PANTHER" id="PTHR12879:SF8">
    <property type="entry name" value="SPHINGOLIPID DELTA(4)-DESATURASE DES1"/>
    <property type="match status" value="1"/>
</dbReference>
<feature type="transmembrane region" description="Helical" evidence="1">
    <location>
        <begin position="85"/>
        <end position="103"/>
    </location>
</feature>
<dbReference type="GO" id="GO:0042284">
    <property type="term" value="F:sphingolipid delta-4 desaturase activity"/>
    <property type="evidence" value="ECO:0007669"/>
    <property type="project" value="TreeGrafter"/>
</dbReference>
<dbReference type="GO" id="GO:0046513">
    <property type="term" value="P:ceramide biosynthetic process"/>
    <property type="evidence" value="ECO:0007669"/>
    <property type="project" value="TreeGrafter"/>
</dbReference>
<feature type="transmembrane region" description="Helical" evidence="1">
    <location>
        <begin position="53"/>
        <end position="73"/>
    </location>
</feature>
<dbReference type="Proteomes" id="UP001060919">
    <property type="component" value="Chromosome"/>
</dbReference>
<dbReference type="Pfam" id="PF00487">
    <property type="entry name" value="FA_desaturase"/>
    <property type="match status" value="1"/>
</dbReference>
<proteinExistence type="predicted"/>
<gene>
    <name evidence="3" type="ORF">AsAng_0038710</name>
</gene>
<feature type="domain" description="Fatty acid desaturase" evidence="2">
    <location>
        <begin position="52"/>
        <end position="294"/>
    </location>
</feature>
<evidence type="ECO:0000256" key="1">
    <source>
        <dbReference type="SAM" id="Phobius"/>
    </source>
</evidence>
<dbReference type="KEGG" id="aup:AsAng_0038710"/>
<dbReference type="EMBL" id="AP026867">
    <property type="protein sequence ID" value="BDS13143.1"/>
    <property type="molecule type" value="Genomic_DNA"/>
</dbReference>
<feature type="transmembrane region" description="Helical" evidence="1">
    <location>
        <begin position="188"/>
        <end position="208"/>
    </location>
</feature>
<keyword evidence="1" id="KW-0812">Transmembrane</keyword>
<evidence type="ECO:0000313" key="3">
    <source>
        <dbReference type="EMBL" id="BDS13143.1"/>
    </source>
</evidence>
<feature type="transmembrane region" description="Helical" evidence="1">
    <location>
        <begin position="144"/>
        <end position="168"/>
    </location>
</feature>
<keyword evidence="4" id="KW-1185">Reference proteome</keyword>
<evidence type="ECO:0000313" key="4">
    <source>
        <dbReference type="Proteomes" id="UP001060919"/>
    </source>
</evidence>
<dbReference type="RefSeq" id="WP_264788442.1">
    <property type="nucleotide sequence ID" value="NZ_AP026867.1"/>
</dbReference>
<keyword evidence="1" id="KW-1133">Transmembrane helix</keyword>
<dbReference type="PANTHER" id="PTHR12879">
    <property type="entry name" value="SPHINGOLIPID DELTA 4 DESATURASE/C-4 HYDROXYLASE PROTEIN DES2"/>
    <property type="match status" value="1"/>
</dbReference>
<sequence>MDTNFYKSPQLTHEQLSTLTKKRNNPALFRFIILYSLFLAASVGVILSWGGSWLAILISQSFFGMLICSLFACQHETVHNTAFKSIQWNKIAAFLTGMGYLYAPTMLRELHFTHHRHTHEPGLDPEISLGGKAIPSIVSNLPFYLSWLSGLPLFMFKLGMLTLGALGLPEPIRKNVYPFVQPEARKAIAIESLVILSVHILLVVLAVYYAPNIWGFYVGQLVGHCFLASYTAPEHNGLPHEGNILDKTRSIPSSRFVKLLMWNMPYHAEHHAYPSVPFHALPQLHEALGDELKHKDKNHPDFHWMIFKQTTIGSKD</sequence>